<evidence type="ECO:0000313" key="2">
    <source>
        <dbReference type="EMBL" id="CAD76991.1"/>
    </source>
</evidence>
<name>Q7UK90_RHOBA</name>
<organism evidence="2 3">
    <name type="scientific">Rhodopirellula baltica (strain DSM 10527 / NCIMB 13988 / SH1)</name>
    <dbReference type="NCBI Taxonomy" id="243090"/>
    <lineage>
        <taxon>Bacteria</taxon>
        <taxon>Pseudomonadati</taxon>
        <taxon>Planctomycetota</taxon>
        <taxon>Planctomycetia</taxon>
        <taxon>Pirellulales</taxon>
        <taxon>Pirellulaceae</taxon>
        <taxon>Rhodopirellula</taxon>
    </lineage>
</organism>
<dbReference type="OrthoDB" id="290434at2"/>
<dbReference type="PATRIC" id="fig|243090.15.peg.5204"/>
<dbReference type="EnsemblBacteria" id="CAD76991">
    <property type="protein sequence ID" value="CAD76991"/>
    <property type="gene ID" value="RB10780"/>
</dbReference>
<dbReference type="KEGG" id="rba:RB10780"/>
<reference evidence="2 3" key="1">
    <citation type="journal article" date="2003" name="Proc. Natl. Acad. Sci. U.S.A.">
        <title>Complete genome sequence of the marine planctomycete Pirellula sp. strain 1.</title>
        <authorList>
            <person name="Gloeckner F.O."/>
            <person name="Kube M."/>
            <person name="Bauer M."/>
            <person name="Teeling H."/>
            <person name="Lombardot T."/>
            <person name="Ludwig W."/>
            <person name="Gade D."/>
            <person name="Beck A."/>
            <person name="Borzym K."/>
            <person name="Heitmann K."/>
            <person name="Rabus R."/>
            <person name="Schlesner H."/>
            <person name="Amann R."/>
            <person name="Reinhardt R."/>
        </authorList>
    </citation>
    <scope>NUCLEOTIDE SEQUENCE [LARGE SCALE GENOMIC DNA]</scope>
    <source>
        <strain evidence="3">DSM 10527 / NCIMB 13988 / SH1</strain>
    </source>
</reference>
<sequence length="99" mass="11250">MHNMQSEKLLPLLDAIEQETGHRTHPSTAMRWSLKPNRHGNVLESWMIGGRRMTSVEAVRRYIEANTQQSLHRESPRPAPINLSTAHNNAMQALSQEGL</sequence>
<dbReference type="STRING" id="243090.RB10780"/>
<evidence type="ECO:0000313" key="3">
    <source>
        <dbReference type="Proteomes" id="UP000001025"/>
    </source>
</evidence>
<dbReference type="InterPro" id="IPR011474">
    <property type="entry name" value="DUF1580"/>
</dbReference>
<gene>
    <name evidence="2" type="ordered locus">RB10780</name>
</gene>
<dbReference type="Proteomes" id="UP000001025">
    <property type="component" value="Chromosome"/>
</dbReference>
<feature type="compositionally biased region" description="Polar residues" evidence="1">
    <location>
        <begin position="82"/>
        <end position="99"/>
    </location>
</feature>
<protein>
    <submittedName>
        <fullName evidence="2">Uncharacterized protein</fullName>
    </submittedName>
</protein>
<keyword evidence="3" id="KW-1185">Reference proteome</keyword>
<accession>Q7UK90</accession>
<dbReference type="Pfam" id="PF07618">
    <property type="entry name" value="DUF1580"/>
    <property type="match status" value="1"/>
</dbReference>
<dbReference type="InParanoid" id="Q7UK90"/>
<feature type="region of interest" description="Disordered" evidence="1">
    <location>
        <begin position="1"/>
        <end position="33"/>
    </location>
</feature>
<evidence type="ECO:0000256" key="1">
    <source>
        <dbReference type="SAM" id="MobiDB-lite"/>
    </source>
</evidence>
<dbReference type="HOGENOM" id="CLU_162032_0_0_0"/>
<dbReference type="EMBL" id="BX294152">
    <property type="protein sequence ID" value="CAD76991.1"/>
    <property type="molecule type" value="Genomic_DNA"/>
</dbReference>
<feature type="region of interest" description="Disordered" evidence="1">
    <location>
        <begin position="67"/>
        <end position="99"/>
    </location>
</feature>
<proteinExistence type="predicted"/>
<dbReference type="AlphaFoldDB" id="Q7UK90"/>